<dbReference type="FunFam" id="3.30.70.100:FF:000001">
    <property type="entry name" value="ATPase copper transporting beta"/>
    <property type="match status" value="1"/>
</dbReference>
<dbReference type="SUPFAM" id="SSF55008">
    <property type="entry name" value="HMA, heavy metal-associated domain"/>
    <property type="match status" value="1"/>
</dbReference>
<dbReference type="PROSITE" id="PS50846">
    <property type="entry name" value="HMA_2"/>
    <property type="match status" value="1"/>
</dbReference>
<evidence type="ECO:0000313" key="3">
    <source>
        <dbReference type="EMBL" id="TQL51152.1"/>
    </source>
</evidence>
<dbReference type="RefSeq" id="WP_141785191.1">
    <property type="nucleotide sequence ID" value="NZ_BAAAIK010000007.1"/>
</dbReference>
<dbReference type="AlphaFoldDB" id="A0A542YSS6"/>
<dbReference type="InterPro" id="IPR036163">
    <property type="entry name" value="HMA_dom_sf"/>
</dbReference>
<dbReference type="Pfam" id="PF00403">
    <property type="entry name" value="HMA"/>
    <property type="match status" value="1"/>
</dbReference>
<dbReference type="PRINTS" id="PR00946">
    <property type="entry name" value="HGSCAVENGER"/>
</dbReference>
<evidence type="ECO:0000256" key="1">
    <source>
        <dbReference type="ARBA" id="ARBA00022723"/>
    </source>
</evidence>
<dbReference type="InterPro" id="IPR006122">
    <property type="entry name" value="HMA_Cu_ion-bd"/>
</dbReference>
<dbReference type="Gene3D" id="3.30.70.100">
    <property type="match status" value="1"/>
</dbReference>
<keyword evidence="4" id="KW-1185">Reference proteome</keyword>
<organism evidence="3 4">
    <name type="scientific">Ornithinicoccus hortensis</name>
    <dbReference type="NCBI Taxonomy" id="82346"/>
    <lineage>
        <taxon>Bacteria</taxon>
        <taxon>Bacillati</taxon>
        <taxon>Actinomycetota</taxon>
        <taxon>Actinomycetes</taxon>
        <taxon>Micrococcales</taxon>
        <taxon>Intrasporangiaceae</taxon>
        <taxon>Ornithinicoccus</taxon>
    </lineage>
</organism>
<dbReference type="Proteomes" id="UP000319516">
    <property type="component" value="Unassembled WGS sequence"/>
</dbReference>
<feature type="domain" description="HMA" evidence="2">
    <location>
        <begin position="17"/>
        <end position="83"/>
    </location>
</feature>
<comment type="caution">
    <text evidence="3">The sequence shown here is derived from an EMBL/GenBank/DDBJ whole genome shotgun (WGS) entry which is preliminary data.</text>
</comment>
<proteinExistence type="predicted"/>
<name>A0A542YSS6_9MICO</name>
<dbReference type="NCBIfam" id="TIGR00003">
    <property type="entry name" value="copper ion binding protein"/>
    <property type="match status" value="1"/>
</dbReference>
<dbReference type="OrthoDB" id="8687281at2"/>
<dbReference type="GO" id="GO:0005507">
    <property type="term" value="F:copper ion binding"/>
    <property type="evidence" value="ECO:0007669"/>
    <property type="project" value="InterPro"/>
</dbReference>
<evidence type="ECO:0000259" key="2">
    <source>
        <dbReference type="PROSITE" id="PS50846"/>
    </source>
</evidence>
<sequence>MGANQLTATTTTADTLRTVKISTEPFTCPSCIAKIEKAVGRLPGVQKVDVRFNSSKVDVTFDQARLEAGEIATVISDLGYPVTRIGRVAPVRTPKAKARS</sequence>
<protein>
    <submittedName>
        <fullName evidence="3">Copper ion binding protein</fullName>
    </submittedName>
</protein>
<keyword evidence="1" id="KW-0479">Metal-binding</keyword>
<accession>A0A542YSS6</accession>
<dbReference type="EMBL" id="VFOP01000001">
    <property type="protein sequence ID" value="TQL51152.1"/>
    <property type="molecule type" value="Genomic_DNA"/>
</dbReference>
<dbReference type="CDD" id="cd00371">
    <property type="entry name" value="HMA"/>
    <property type="match status" value="1"/>
</dbReference>
<evidence type="ECO:0000313" key="4">
    <source>
        <dbReference type="Proteomes" id="UP000319516"/>
    </source>
</evidence>
<gene>
    <name evidence="3" type="ORF">FB467_2289</name>
</gene>
<dbReference type="InterPro" id="IPR006121">
    <property type="entry name" value="HMA_dom"/>
</dbReference>
<reference evidence="3 4" key="1">
    <citation type="submission" date="2019-06" db="EMBL/GenBank/DDBJ databases">
        <title>Sequencing the genomes of 1000 actinobacteria strains.</title>
        <authorList>
            <person name="Klenk H.-P."/>
        </authorList>
    </citation>
    <scope>NUCLEOTIDE SEQUENCE [LARGE SCALE GENOMIC DNA]</scope>
    <source>
        <strain evidence="3 4">DSM 12335</strain>
    </source>
</reference>
<dbReference type="InterPro" id="IPR001802">
    <property type="entry name" value="MerP/CopZ"/>
</dbReference>